<dbReference type="EMBL" id="CP070608">
    <property type="protein sequence ID" value="QSE96861.1"/>
    <property type="molecule type" value="Genomic_DNA"/>
</dbReference>
<evidence type="ECO:0000313" key="1">
    <source>
        <dbReference type="EMBL" id="QSE96861.1"/>
    </source>
</evidence>
<organism evidence="1 2">
    <name type="scientific">Fulvivirga lutea</name>
    <dbReference type="NCBI Taxonomy" id="2810512"/>
    <lineage>
        <taxon>Bacteria</taxon>
        <taxon>Pseudomonadati</taxon>
        <taxon>Bacteroidota</taxon>
        <taxon>Cytophagia</taxon>
        <taxon>Cytophagales</taxon>
        <taxon>Fulvivirgaceae</taxon>
        <taxon>Fulvivirga</taxon>
    </lineage>
</organism>
<keyword evidence="2" id="KW-1185">Reference proteome</keyword>
<dbReference type="RefSeq" id="WP_205721375.1">
    <property type="nucleotide sequence ID" value="NZ_CP070608.1"/>
</dbReference>
<name>A0A975A041_9BACT</name>
<sequence length="112" mass="12998">MKKSEINFTVELDDENVPEKITWNASEKGSSDPDETKSISISLWDHEQKNTMRMDLWTKEMPVDEMKRFYIDCLGGLAQSVLNSTGDEFMSQQMNDLCEKLVEHVKKEFGMQ</sequence>
<proteinExistence type="predicted"/>
<dbReference type="KEGG" id="fuv:JR347_14845"/>
<reference evidence="1" key="1">
    <citation type="submission" date="2021-02" db="EMBL/GenBank/DDBJ databases">
        <title>Fulvivirga sp. S481 isolated from sea water.</title>
        <authorList>
            <person name="Bae S.S."/>
            <person name="Baek K."/>
        </authorList>
    </citation>
    <scope>NUCLEOTIDE SEQUENCE</scope>
    <source>
        <strain evidence="1">S481</strain>
    </source>
</reference>
<dbReference type="NCBIfam" id="TIGR03515">
    <property type="entry name" value="GldC"/>
    <property type="match status" value="1"/>
</dbReference>
<dbReference type="InterPro" id="IPR019854">
    <property type="entry name" value="Motility-assoc_prot_GldC"/>
</dbReference>
<dbReference type="Pfam" id="PF19937">
    <property type="entry name" value="GldC-like"/>
    <property type="match status" value="1"/>
</dbReference>
<gene>
    <name evidence="1" type="primary">gldC</name>
    <name evidence="1" type="ORF">JR347_14845</name>
</gene>
<accession>A0A975A041</accession>
<evidence type="ECO:0000313" key="2">
    <source>
        <dbReference type="Proteomes" id="UP000662783"/>
    </source>
</evidence>
<dbReference type="AlphaFoldDB" id="A0A975A041"/>
<protein>
    <submittedName>
        <fullName evidence="1">Gliding motility protein GldC</fullName>
    </submittedName>
</protein>
<dbReference type="Proteomes" id="UP000662783">
    <property type="component" value="Chromosome"/>
</dbReference>